<proteinExistence type="predicted"/>
<dbReference type="GO" id="GO:0005829">
    <property type="term" value="C:cytosol"/>
    <property type="evidence" value="ECO:0007669"/>
    <property type="project" value="TreeGrafter"/>
</dbReference>
<reference evidence="4" key="1">
    <citation type="submission" date="2016-10" db="EMBL/GenBank/DDBJ databases">
        <authorList>
            <person name="Varghese N."/>
            <person name="Submissions S."/>
        </authorList>
    </citation>
    <scope>NUCLEOTIDE SEQUENCE [LARGE SCALE GENOMIC DNA]</scope>
    <source>
        <strain evidence="4">CGMCC 4.3568</strain>
    </source>
</reference>
<dbReference type="InterPro" id="IPR052019">
    <property type="entry name" value="F420H2_bilvrd_red/Heme_oxyg"/>
</dbReference>
<protein>
    <submittedName>
        <fullName evidence="3">Pyridoxamine 5'-phosphate oxidase</fullName>
    </submittedName>
</protein>
<feature type="domain" description="Pyridoxamine 5'-phosphate oxidase N-terminal" evidence="2">
    <location>
        <begin position="26"/>
        <end position="116"/>
    </location>
</feature>
<evidence type="ECO:0000259" key="2">
    <source>
        <dbReference type="Pfam" id="PF01243"/>
    </source>
</evidence>
<accession>A0A1I0YRP5</accession>
<dbReference type="InterPro" id="IPR011576">
    <property type="entry name" value="Pyridox_Oxase_N"/>
</dbReference>
<dbReference type="Gene3D" id="2.30.110.10">
    <property type="entry name" value="Electron Transport, Fmn-binding Protein, Chain A"/>
    <property type="match status" value="1"/>
</dbReference>
<dbReference type="EMBL" id="FOKG01000005">
    <property type="protein sequence ID" value="SFB15871.1"/>
    <property type="molecule type" value="Genomic_DNA"/>
</dbReference>
<dbReference type="Pfam" id="PF01243">
    <property type="entry name" value="PNPOx_N"/>
    <property type="match status" value="1"/>
</dbReference>
<dbReference type="Proteomes" id="UP000243799">
    <property type="component" value="Unassembled WGS sequence"/>
</dbReference>
<organism evidence="3 4">
    <name type="scientific">Amycolatopsis marina</name>
    <dbReference type="NCBI Taxonomy" id="490629"/>
    <lineage>
        <taxon>Bacteria</taxon>
        <taxon>Bacillati</taxon>
        <taxon>Actinomycetota</taxon>
        <taxon>Actinomycetes</taxon>
        <taxon>Pseudonocardiales</taxon>
        <taxon>Pseudonocardiaceae</taxon>
        <taxon>Amycolatopsis</taxon>
    </lineage>
</organism>
<dbReference type="SUPFAM" id="SSF50475">
    <property type="entry name" value="FMN-binding split barrel"/>
    <property type="match status" value="1"/>
</dbReference>
<dbReference type="RefSeq" id="WP_091672567.1">
    <property type="nucleotide sequence ID" value="NZ_FOKG01000005.1"/>
</dbReference>
<dbReference type="PANTHER" id="PTHR35176:SF6">
    <property type="entry name" value="HEME OXYGENASE HI_0854-RELATED"/>
    <property type="match status" value="1"/>
</dbReference>
<dbReference type="AlphaFoldDB" id="A0A1I0YRP5"/>
<dbReference type="InterPro" id="IPR012349">
    <property type="entry name" value="Split_barrel_FMN-bd"/>
</dbReference>
<keyword evidence="4" id="KW-1185">Reference proteome</keyword>
<dbReference type="OrthoDB" id="5115613at2"/>
<sequence length="163" mass="18439">MTSWQEFTEGAPRTAEIFVRRHTAAGNLCLLATLRSDGSPRISPVEPRVFEDRLWIVGMPNTTKFRDLARDPRFCLHTATVDPEVKEGDAKVWGVANDVRDTALHQRFATALYEETGFDLRGQEFDHFYEAVLTSASAVQVGEGHLDVTIWKPGETERVIRKH</sequence>
<evidence type="ECO:0000256" key="1">
    <source>
        <dbReference type="ARBA" id="ARBA00023002"/>
    </source>
</evidence>
<dbReference type="GO" id="GO:0016627">
    <property type="term" value="F:oxidoreductase activity, acting on the CH-CH group of donors"/>
    <property type="evidence" value="ECO:0007669"/>
    <property type="project" value="TreeGrafter"/>
</dbReference>
<dbReference type="PANTHER" id="PTHR35176">
    <property type="entry name" value="HEME OXYGENASE HI_0854-RELATED"/>
    <property type="match status" value="1"/>
</dbReference>
<dbReference type="GO" id="GO:0070967">
    <property type="term" value="F:coenzyme F420 binding"/>
    <property type="evidence" value="ECO:0007669"/>
    <property type="project" value="TreeGrafter"/>
</dbReference>
<evidence type="ECO:0000313" key="3">
    <source>
        <dbReference type="EMBL" id="SFB15871.1"/>
    </source>
</evidence>
<evidence type="ECO:0000313" key="4">
    <source>
        <dbReference type="Proteomes" id="UP000243799"/>
    </source>
</evidence>
<gene>
    <name evidence="3" type="ORF">SAMN05216266_105279</name>
</gene>
<name>A0A1I0YRP5_9PSEU</name>
<dbReference type="STRING" id="490629.SAMN05216266_105279"/>
<keyword evidence="1" id="KW-0560">Oxidoreductase</keyword>